<dbReference type="Gene3D" id="2.60.120.560">
    <property type="entry name" value="Exo-inulinase, domain 1"/>
    <property type="match status" value="1"/>
</dbReference>
<sequence length="141" mass="15122">MPDSPGCRRAARAEEHGPGPQDRVPTAPPIALDPDTGDLVVDRSRASLDPRAAGGSWRIPEAARPGESVGLRVLVDHSVAEIFLDDGRALTLRFYPTGAAPWRLQARTTAGSARVEVSAWQLGSLRDGRPQEAPLVRRTTV</sequence>
<dbReference type="InterPro" id="IPR013320">
    <property type="entry name" value="ConA-like_dom_sf"/>
</dbReference>
<accession>A0AAU3H600</accession>
<dbReference type="InterPro" id="IPR013189">
    <property type="entry name" value="Glyco_hydro_32_C"/>
</dbReference>
<dbReference type="AlphaFoldDB" id="A0AAU3H600"/>
<protein>
    <submittedName>
        <fullName evidence="3">GH32 C-terminal domain-containing protein</fullName>
    </submittedName>
</protein>
<evidence type="ECO:0000256" key="1">
    <source>
        <dbReference type="SAM" id="MobiDB-lite"/>
    </source>
</evidence>
<dbReference type="SUPFAM" id="SSF49899">
    <property type="entry name" value="Concanavalin A-like lectins/glucanases"/>
    <property type="match status" value="1"/>
</dbReference>
<evidence type="ECO:0000313" key="3">
    <source>
        <dbReference type="EMBL" id="WTY99861.1"/>
    </source>
</evidence>
<dbReference type="EMBL" id="CP109535">
    <property type="protein sequence ID" value="WTY99861.1"/>
    <property type="molecule type" value="Genomic_DNA"/>
</dbReference>
<proteinExistence type="predicted"/>
<evidence type="ECO:0000259" key="2">
    <source>
        <dbReference type="Pfam" id="PF08244"/>
    </source>
</evidence>
<gene>
    <name evidence="3" type="ORF">OG626_35615</name>
</gene>
<organism evidence="3">
    <name type="scientific">Streptomyces sp. NBC_01401</name>
    <dbReference type="NCBI Taxonomy" id="2903854"/>
    <lineage>
        <taxon>Bacteria</taxon>
        <taxon>Bacillati</taxon>
        <taxon>Actinomycetota</taxon>
        <taxon>Actinomycetes</taxon>
        <taxon>Kitasatosporales</taxon>
        <taxon>Streptomycetaceae</taxon>
        <taxon>Streptomyces</taxon>
    </lineage>
</organism>
<dbReference type="Pfam" id="PF08244">
    <property type="entry name" value="Glyco_hydro_32C"/>
    <property type="match status" value="1"/>
</dbReference>
<reference evidence="3" key="1">
    <citation type="submission" date="2022-10" db="EMBL/GenBank/DDBJ databases">
        <title>The complete genomes of actinobacterial strains from the NBC collection.</title>
        <authorList>
            <person name="Joergensen T.S."/>
            <person name="Alvarez Arevalo M."/>
            <person name="Sterndorff E.B."/>
            <person name="Faurdal D."/>
            <person name="Vuksanovic O."/>
            <person name="Mourched A.-S."/>
            <person name="Charusanti P."/>
            <person name="Shaw S."/>
            <person name="Blin K."/>
            <person name="Weber T."/>
        </authorList>
    </citation>
    <scope>NUCLEOTIDE SEQUENCE</scope>
    <source>
        <strain evidence="3">NBC_01401</strain>
    </source>
</reference>
<feature type="domain" description="Glycosyl hydrolase family 32 C-terminal" evidence="2">
    <location>
        <begin position="33"/>
        <end position="120"/>
    </location>
</feature>
<feature type="region of interest" description="Disordered" evidence="1">
    <location>
        <begin position="1"/>
        <end position="36"/>
    </location>
</feature>
<name>A0AAU3H600_9ACTN</name>